<dbReference type="EMBL" id="JBHUIV010000025">
    <property type="protein sequence ID" value="MFD2203517.1"/>
    <property type="molecule type" value="Genomic_DNA"/>
</dbReference>
<dbReference type="PANTHER" id="PTHR43213:SF5">
    <property type="entry name" value="BIFUNCTIONAL DTTP_UTP PYROPHOSPHATASE_METHYLTRANSFERASE PROTEIN-RELATED"/>
    <property type="match status" value="1"/>
</dbReference>
<dbReference type="EC" id="3.6.1.9" evidence="4"/>
<dbReference type="Pfam" id="PF02545">
    <property type="entry name" value="Maf"/>
    <property type="match status" value="1"/>
</dbReference>
<keyword evidence="3 4" id="KW-0546">Nucleotide metabolism</keyword>
<keyword evidence="2 4" id="KW-0378">Hydrolase</keyword>
<dbReference type="NCBIfam" id="TIGR00172">
    <property type="entry name" value="maf"/>
    <property type="match status" value="1"/>
</dbReference>
<evidence type="ECO:0000256" key="1">
    <source>
        <dbReference type="ARBA" id="ARBA00001968"/>
    </source>
</evidence>
<evidence type="ECO:0000256" key="4">
    <source>
        <dbReference type="HAMAP-Rule" id="MF_00528"/>
    </source>
</evidence>
<feature type="active site" description="Proton acceptor" evidence="4">
    <location>
        <position position="75"/>
    </location>
</feature>
<dbReference type="InterPro" id="IPR029001">
    <property type="entry name" value="ITPase-like_fam"/>
</dbReference>
<comment type="catalytic activity">
    <reaction evidence="4">
        <text>UTP + H2O = UMP + diphosphate + H(+)</text>
        <dbReference type="Rhea" id="RHEA:29395"/>
        <dbReference type="ChEBI" id="CHEBI:15377"/>
        <dbReference type="ChEBI" id="CHEBI:15378"/>
        <dbReference type="ChEBI" id="CHEBI:33019"/>
        <dbReference type="ChEBI" id="CHEBI:46398"/>
        <dbReference type="ChEBI" id="CHEBI:57865"/>
        <dbReference type="EC" id="3.6.1.9"/>
    </reaction>
</comment>
<protein>
    <recommendedName>
        <fullName evidence="4">dTTP/UTP pyrophosphatase</fullName>
        <shortName evidence="4">dTTPase/UTPase</shortName>
        <ecNumber evidence="4">3.6.1.9</ecNumber>
    </recommendedName>
    <alternativeName>
        <fullName evidence="4">Nucleoside triphosphate pyrophosphatase</fullName>
    </alternativeName>
    <alternativeName>
        <fullName evidence="4">Nucleotide pyrophosphatase</fullName>
        <shortName evidence="4">Nucleotide PPase</shortName>
    </alternativeName>
</protein>
<dbReference type="HAMAP" id="MF_00528">
    <property type="entry name" value="Maf"/>
    <property type="match status" value="1"/>
</dbReference>
<comment type="catalytic activity">
    <reaction evidence="4">
        <text>dTTP + H2O = dTMP + diphosphate + H(+)</text>
        <dbReference type="Rhea" id="RHEA:28534"/>
        <dbReference type="ChEBI" id="CHEBI:15377"/>
        <dbReference type="ChEBI" id="CHEBI:15378"/>
        <dbReference type="ChEBI" id="CHEBI:33019"/>
        <dbReference type="ChEBI" id="CHEBI:37568"/>
        <dbReference type="ChEBI" id="CHEBI:63528"/>
        <dbReference type="EC" id="3.6.1.9"/>
    </reaction>
</comment>
<feature type="site" description="Important for substrate specificity" evidence="4">
    <location>
        <position position="17"/>
    </location>
</feature>
<comment type="function">
    <text evidence="4">Nucleoside triphosphate pyrophosphatase that hydrolyzes dTTP and UTP. May have a dual role in cell division arrest and in preventing the incorporation of modified nucleotides into cellular nucleic acids.</text>
</comment>
<evidence type="ECO:0000313" key="6">
    <source>
        <dbReference type="Proteomes" id="UP001597414"/>
    </source>
</evidence>
<dbReference type="CDD" id="cd00555">
    <property type="entry name" value="Maf"/>
    <property type="match status" value="1"/>
</dbReference>
<dbReference type="InterPro" id="IPR003697">
    <property type="entry name" value="Maf-like"/>
</dbReference>
<proteinExistence type="inferred from homology"/>
<evidence type="ECO:0000256" key="3">
    <source>
        <dbReference type="ARBA" id="ARBA00023080"/>
    </source>
</evidence>
<evidence type="ECO:0000256" key="2">
    <source>
        <dbReference type="ARBA" id="ARBA00022801"/>
    </source>
</evidence>
<keyword evidence="6" id="KW-1185">Reference proteome</keyword>
<evidence type="ECO:0000313" key="5">
    <source>
        <dbReference type="EMBL" id="MFD2203517.1"/>
    </source>
</evidence>
<dbReference type="PIRSF" id="PIRSF006305">
    <property type="entry name" value="Maf"/>
    <property type="match status" value="1"/>
</dbReference>
<comment type="subcellular location">
    <subcellularLocation>
        <location evidence="4">Cytoplasm</location>
    </subcellularLocation>
</comment>
<dbReference type="RefSeq" id="WP_380806069.1">
    <property type="nucleotide sequence ID" value="NZ_JBHUIV010000025.1"/>
</dbReference>
<comment type="caution">
    <text evidence="5">The sequence shown here is derived from an EMBL/GenBank/DDBJ whole genome shotgun (WGS) entry which is preliminary data.</text>
</comment>
<keyword evidence="4" id="KW-0963">Cytoplasm</keyword>
<feature type="site" description="Important for substrate specificity" evidence="4">
    <location>
        <position position="158"/>
    </location>
</feature>
<comment type="cofactor">
    <cofactor evidence="1 4">
        <name>a divalent metal cation</name>
        <dbReference type="ChEBI" id="CHEBI:60240"/>
    </cofactor>
</comment>
<dbReference type="Gene3D" id="3.90.950.10">
    <property type="match status" value="1"/>
</dbReference>
<feature type="site" description="Important for substrate specificity" evidence="4">
    <location>
        <position position="76"/>
    </location>
</feature>
<accession>A0ABW5BBR5</accession>
<dbReference type="PANTHER" id="PTHR43213">
    <property type="entry name" value="BIFUNCTIONAL DTTP/UTP PYROPHOSPHATASE/METHYLTRANSFERASE PROTEIN-RELATED"/>
    <property type="match status" value="1"/>
</dbReference>
<name>A0ABW5BBR5_9BACT</name>
<gene>
    <name evidence="5" type="ORF">ACFSKV_18195</name>
</gene>
<dbReference type="Proteomes" id="UP001597414">
    <property type="component" value="Unassembled WGS sequence"/>
</dbReference>
<dbReference type="SUPFAM" id="SSF52972">
    <property type="entry name" value="ITPase-like"/>
    <property type="match status" value="1"/>
</dbReference>
<comment type="similarity">
    <text evidence="4">Belongs to the Maf family. YhdE subfamily.</text>
</comment>
<comment type="caution">
    <text evidence="4">Lacks conserved residue(s) required for the propagation of feature annotation.</text>
</comment>
<sequence length="191" mass="21844">MIDLGGKKLILASKSPRRFELLKGLGLDFEVRTKETEENYPSNLPLSDVAGYLSELKAKAFQDEMKEDEIILTSDTVVIHNDEFLGKPLDKNVAKEMLRKLSGNDHLVITGISFLSKEKCITKQDFTKVYFKELSDQEIDYYIDQYQPFDKAGAYGIQEWIGYVGVQKIEGSYFTVMGLPVHLVYEVLTQW</sequence>
<organism evidence="5 6">
    <name type="scientific">Shivajiella indica</name>
    <dbReference type="NCBI Taxonomy" id="872115"/>
    <lineage>
        <taxon>Bacteria</taxon>
        <taxon>Pseudomonadati</taxon>
        <taxon>Bacteroidota</taxon>
        <taxon>Cytophagia</taxon>
        <taxon>Cytophagales</taxon>
        <taxon>Cyclobacteriaceae</taxon>
        <taxon>Shivajiella</taxon>
    </lineage>
</organism>
<reference evidence="6" key="1">
    <citation type="journal article" date="2019" name="Int. J. Syst. Evol. Microbiol.">
        <title>The Global Catalogue of Microorganisms (GCM) 10K type strain sequencing project: providing services to taxonomists for standard genome sequencing and annotation.</title>
        <authorList>
            <consortium name="The Broad Institute Genomics Platform"/>
            <consortium name="The Broad Institute Genome Sequencing Center for Infectious Disease"/>
            <person name="Wu L."/>
            <person name="Ma J."/>
        </authorList>
    </citation>
    <scope>NUCLEOTIDE SEQUENCE [LARGE SCALE GENOMIC DNA]</scope>
    <source>
        <strain evidence="6">KCTC 19812</strain>
    </source>
</reference>